<feature type="region of interest" description="Disordered" evidence="9">
    <location>
        <begin position="1"/>
        <end position="20"/>
    </location>
</feature>
<gene>
    <name evidence="11" type="ORF">K461DRAFT_290340</name>
</gene>
<dbReference type="OrthoDB" id="344165at2759"/>
<evidence type="ECO:0000313" key="12">
    <source>
        <dbReference type="Proteomes" id="UP000799439"/>
    </source>
</evidence>
<keyword evidence="3 8" id="KW-0472">Membrane</keyword>
<keyword evidence="12" id="KW-1185">Reference proteome</keyword>
<evidence type="ECO:0000256" key="6">
    <source>
        <dbReference type="ARBA" id="ARBA00023157"/>
    </source>
</evidence>
<dbReference type="AlphaFoldDB" id="A0A9P4JFK4"/>
<keyword evidence="8" id="KW-0813">Transport</keyword>
<dbReference type="EMBL" id="ML996081">
    <property type="protein sequence ID" value="KAF2158088.1"/>
    <property type="molecule type" value="Genomic_DNA"/>
</dbReference>
<keyword evidence="6 8" id="KW-1015">Disulfide bond</keyword>
<organism evidence="11 12">
    <name type="scientific">Myriangium duriaei CBS 260.36</name>
    <dbReference type="NCBI Taxonomy" id="1168546"/>
    <lineage>
        <taxon>Eukaryota</taxon>
        <taxon>Fungi</taxon>
        <taxon>Dikarya</taxon>
        <taxon>Ascomycota</taxon>
        <taxon>Pezizomycotina</taxon>
        <taxon>Dothideomycetes</taxon>
        <taxon>Dothideomycetidae</taxon>
        <taxon>Myriangiales</taxon>
        <taxon>Myriangiaceae</taxon>
        <taxon>Myriangium</taxon>
    </lineage>
</organism>
<reference evidence="11" key="1">
    <citation type="journal article" date="2020" name="Stud. Mycol.">
        <title>101 Dothideomycetes genomes: a test case for predicting lifestyles and emergence of pathogens.</title>
        <authorList>
            <person name="Haridas S."/>
            <person name="Albert R."/>
            <person name="Binder M."/>
            <person name="Bloem J."/>
            <person name="Labutti K."/>
            <person name="Salamov A."/>
            <person name="Andreopoulos B."/>
            <person name="Baker S."/>
            <person name="Barry K."/>
            <person name="Bills G."/>
            <person name="Bluhm B."/>
            <person name="Cannon C."/>
            <person name="Castanera R."/>
            <person name="Culley D."/>
            <person name="Daum C."/>
            <person name="Ezra D."/>
            <person name="Gonzalez J."/>
            <person name="Henrissat B."/>
            <person name="Kuo A."/>
            <person name="Liang C."/>
            <person name="Lipzen A."/>
            <person name="Lutzoni F."/>
            <person name="Magnuson J."/>
            <person name="Mondo S."/>
            <person name="Nolan M."/>
            <person name="Ohm R."/>
            <person name="Pangilinan J."/>
            <person name="Park H.-J."/>
            <person name="Ramirez L."/>
            <person name="Alfaro M."/>
            <person name="Sun H."/>
            <person name="Tritt A."/>
            <person name="Yoshinaga Y."/>
            <person name="Zwiers L.-H."/>
            <person name="Turgeon B."/>
            <person name="Goodwin S."/>
            <person name="Spatafora J."/>
            <person name="Crous P."/>
            <person name="Grigoriev I."/>
        </authorList>
    </citation>
    <scope>NUCLEOTIDE SEQUENCE</scope>
    <source>
        <strain evidence="11">CBS 260.36</strain>
    </source>
</reference>
<evidence type="ECO:0000256" key="7">
    <source>
        <dbReference type="ARBA" id="ARBA00023186"/>
    </source>
</evidence>
<comment type="function">
    <text evidence="8">Mitochondrial intermembrane chaperone that participates in the import and insertion of some multi-pass transmembrane proteins into the mitochondrial inner membrane. Also required for the transfer of beta-barrel precursors from the TOM complex to the sorting and assembly machinery (SAM complex) of the outer membrane. Acts as a chaperone-like protein that protects the hydrophobic precursors from aggregation and guide them through the mitochondrial intermembrane space.</text>
</comment>
<keyword evidence="7 8" id="KW-0143">Chaperone</keyword>
<comment type="subunit">
    <text evidence="8">Heterohexamer.</text>
</comment>
<dbReference type="SUPFAM" id="SSF144122">
    <property type="entry name" value="Tim10-like"/>
    <property type="match status" value="1"/>
</dbReference>
<evidence type="ECO:0000256" key="1">
    <source>
        <dbReference type="ARBA" id="ARBA00004137"/>
    </source>
</evidence>
<dbReference type="GO" id="GO:0005743">
    <property type="term" value="C:mitochondrial inner membrane"/>
    <property type="evidence" value="ECO:0007669"/>
    <property type="project" value="UniProtKB-SubCell"/>
</dbReference>
<dbReference type="InterPro" id="IPR035427">
    <property type="entry name" value="Tim10-like_dom_sf"/>
</dbReference>
<proteinExistence type="inferred from homology"/>
<dbReference type="GO" id="GO:0015031">
    <property type="term" value="P:protein transport"/>
    <property type="evidence" value="ECO:0007669"/>
    <property type="project" value="UniProtKB-KW"/>
</dbReference>
<keyword evidence="3 8" id="KW-0999">Mitochondrion inner membrane</keyword>
<comment type="subcellular location">
    <subcellularLocation>
        <location evidence="1 8">Mitochondrion inner membrane</location>
        <topology evidence="1 8">Peripheral membrane protein</topology>
        <orientation evidence="1 8">Intermembrane side</orientation>
    </subcellularLocation>
</comment>
<comment type="domain">
    <text evidence="8">The twin CX3C motif contains 4 conserved Cys residues that form 2 disulfide bonds in the mitochondrial intermembrane space.</text>
</comment>
<evidence type="ECO:0000256" key="5">
    <source>
        <dbReference type="ARBA" id="ARBA00023010"/>
    </source>
</evidence>
<protein>
    <recommendedName>
        <fullName evidence="8">Mitochondrial import inner membrane translocase subunit</fullName>
    </recommendedName>
</protein>
<evidence type="ECO:0000256" key="4">
    <source>
        <dbReference type="ARBA" id="ARBA00022927"/>
    </source>
</evidence>
<evidence type="ECO:0000256" key="8">
    <source>
        <dbReference type="RuleBase" id="RU367043"/>
    </source>
</evidence>
<feature type="domain" description="Tim10-like" evidence="10">
    <location>
        <begin position="26"/>
        <end position="88"/>
    </location>
</feature>
<dbReference type="InterPro" id="IPR004217">
    <property type="entry name" value="Tim10-like"/>
</dbReference>
<evidence type="ECO:0000256" key="3">
    <source>
        <dbReference type="ARBA" id="ARBA00022792"/>
    </source>
</evidence>
<dbReference type="Pfam" id="PF02953">
    <property type="entry name" value="zf-Tim10_DDP"/>
    <property type="match status" value="1"/>
</dbReference>
<keyword evidence="8" id="KW-0496">Mitochondrion</keyword>
<sequence>MDSLSSSAADIDPSKLSPAERQDLQQFAMAESQKARLQGSIHNLTDVCFRKCVSKIGSGPLDKYEEPCVKNCVDRFMDANVAVLRHLESLRTR</sequence>
<evidence type="ECO:0000259" key="10">
    <source>
        <dbReference type="Pfam" id="PF02953"/>
    </source>
</evidence>
<evidence type="ECO:0000256" key="2">
    <source>
        <dbReference type="ARBA" id="ARBA00006720"/>
    </source>
</evidence>
<name>A0A9P4JFK4_9PEZI</name>
<keyword evidence="5 8" id="KW-0811">Translocation</keyword>
<dbReference type="Proteomes" id="UP000799439">
    <property type="component" value="Unassembled WGS sequence"/>
</dbReference>
<comment type="similarity">
    <text evidence="2 8">Belongs to the small Tim family.</text>
</comment>
<evidence type="ECO:0000313" key="11">
    <source>
        <dbReference type="EMBL" id="KAF2158088.1"/>
    </source>
</evidence>
<accession>A0A9P4JFK4</accession>
<comment type="caution">
    <text evidence="11">The sequence shown here is derived from an EMBL/GenBank/DDBJ whole genome shotgun (WGS) entry which is preliminary data.</text>
</comment>
<dbReference type="Gene3D" id="1.10.287.810">
    <property type="entry name" value="Mitochondrial import inner membrane translocase subunit tim13 like domains"/>
    <property type="match status" value="1"/>
</dbReference>
<evidence type="ECO:0000256" key="9">
    <source>
        <dbReference type="SAM" id="MobiDB-lite"/>
    </source>
</evidence>
<keyword evidence="4 8" id="KW-0653">Protein transport</keyword>